<dbReference type="EMBL" id="JACCBX010000003">
    <property type="protein sequence ID" value="NYE05076.1"/>
    <property type="molecule type" value="Genomic_DNA"/>
</dbReference>
<keyword evidence="9 17" id="KW-0067">ATP-binding</keyword>
<keyword evidence="8 20" id="KW-0418">Kinase</keyword>
<dbReference type="GO" id="GO:0005886">
    <property type="term" value="C:plasma membrane"/>
    <property type="evidence" value="ECO:0007669"/>
    <property type="project" value="UniProtKB-SubCell"/>
</dbReference>
<evidence type="ECO:0000256" key="5">
    <source>
        <dbReference type="ARBA" id="ARBA00022679"/>
    </source>
</evidence>
<comment type="subcellular location">
    <subcellularLocation>
        <location evidence="1">Cell membrane</location>
        <topology evidence="1">Multi-pass membrane protein</topology>
    </subcellularLocation>
</comment>
<keyword evidence="7 17" id="KW-0547">Nucleotide-binding</keyword>
<proteinExistence type="inferred from homology"/>
<reference evidence="21" key="1">
    <citation type="submission" date="2020-07" db="EMBL/GenBank/DDBJ databases">
        <authorList>
            <person name="Partida-Martinez L."/>
            <person name="Huntemann M."/>
            <person name="Clum A."/>
            <person name="Wang J."/>
            <person name="Palaniappan K."/>
            <person name="Ritter S."/>
            <person name="Chen I.-M."/>
            <person name="Stamatis D."/>
            <person name="Reddy T."/>
            <person name="O'Malley R."/>
            <person name="Daum C."/>
            <person name="Shapiro N."/>
            <person name="Ivanova N."/>
            <person name="Kyrpides N."/>
            <person name="Woyke T."/>
        </authorList>
    </citation>
    <scope>NUCLEOTIDE SEQUENCE [LARGE SCALE GENOMIC DNA]</scope>
    <source>
        <strain evidence="21">AT2.8</strain>
    </source>
</reference>
<dbReference type="Proteomes" id="UP000548423">
    <property type="component" value="Unassembled WGS sequence"/>
</dbReference>
<keyword evidence="5 20" id="KW-0808">Transferase</keyword>
<evidence type="ECO:0000256" key="4">
    <source>
        <dbReference type="ARBA" id="ARBA00022516"/>
    </source>
</evidence>
<evidence type="ECO:0000313" key="20">
    <source>
        <dbReference type="EMBL" id="NYE05076.1"/>
    </source>
</evidence>
<organism evidence="20 21">
    <name type="scientific">Neobacillus niacini</name>
    <dbReference type="NCBI Taxonomy" id="86668"/>
    <lineage>
        <taxon>Bacteria</taxon>
        <taxon>Bacillati</taxon>
        <taxon>Bacillota</taxon>
        <taxon>Bacilli</taxon>
        <taxon>Bacillales</taxon>
        <taxon>Bacillaceae</taxon>
        <taxon>Neobacillus</taxon>
    </lineage>
</organism>
<evidence type="ECO:0000256" key="12">
    <source>
        <dbReference type="ARBA" id="ARBA00023136"/>
    </source>
</evidence>
<dbReference type="GO" id="GO:0005524">
    <property type="term" value="F:ATP binding"/>
    <property type="evidence" value="ECO:0007669"/>
    <property type="project" value="UniProtKB-KW"/>
</dbReference>
<dbReference type="PANTHER" id="PTHR34299">
    <property type="entry name" value="DIACYLGLYCEROL KINASE"/>
    <property type="match status" value="1"/>
</dbReference>
<dbReference type="GO" id="GO:0046872">
    <property type="term" value="F:metal ion binding"/>
    <property type="evidence" value="ECO:0007669"/>
    <property type="project" value="UniProtKB-KW"/>
</dbReference>
<keyword evidence="12 19" id="KW-0472">Membrane</keyword>
<evidence type="ECO:0000256" key="19">
    <source>
        <dbReference type="SAM" id="Phobius"/>
    </source>
</evidence>
<keyword evidence="18" id="KW-0460">Magnesium</keyword>
<feature type="binding site" evidence="17">
    <location>
        <position position="76"/>
    </location>
    <ligand>
        <name>ATP</name>
        <dbReference type="ChEBI" id="CHEBI:30616"/>
    </ligand>
</feature>
<dbReference type="GO" id="GO:0008654">
    <property type="term" value="P:phospholipid biosynthetic process"/>
    <property type="evidence" value="ECO:0007669"/>
    <property type="project" value="UniProtKB-KW"/>
</dbReference>
<comment type="caution">
    <text evidence="20">The sequence shown here is derived from an EMBL/GenBank/DDBJ whole genome shotgun (WGS) entry which is preliminary data.</text>
</comment>
<comment type="similarity">
    <text evidence="2">Belongs to the bacterial diacylglycerol kinase family.</text>
</comment>
<feature type="transmembrane region" description="Helical" evidence="19">
    <location>
        <begin position="33"/>
        <end position="50"/>
    </location>
</feature>
<keyword evidence="10 19" id="KW-1133">Transmembrane helix</keyword>
<evidence type="ECO:0000256" key="3">
    <source>
        <dbReference type="ARBA" id="ARBA00022475"/>
    </source>
</evidence>
<evidence type="ECO:0000256" key="10">
    <source>
        <dbReference type="ARBA" id="ARBA00022989"/>
    </source>
</evidence>
<keyword evidence="14" id="KW-1208">Phospholipid metabolism</keyword>
<dbReference type="GO" id="GO:0036433">
    <property type="term" value="F:di-trans, poly-cis-undecaprenol kinase activity"/>
    <property type="evidence" value="ECO:0007669"/>
    <property type="project" value="UniProtKB-EC"/>
</dbReference>
<keyword evidence="6 19" id="KW-0812">Transmembrane</keyword>
<dbReference type="Gene3D" id="1.10.287.3610">
    <property type="match status" value="1"/>
</dbReference>
<dbReference type="PROSITE" id="PS01069">
    <property type="entry name" value="DAGK_PROKAR"/>
    <property type="match status" value="1"/>
</dbReference>
<protein>
    <submittedName>
        <fullName evidence="20">Undecaprenol kinase</fullName>
        <ecNumber evidence="20">2.7.1.66</ecNumber>
    </submittedName>
</protein>
<evidence type="ECO:0000313" key="21">
    <source>
        <dbReference type="Proteomes" id="UP000548423"/>
    </source>
</evidence>
<evidence type="ECO:0000256" key="8">
    <source>
        <dbReference type="ARBA" id="ARBA00022777"/>
    </source>
</evidence>
<feature type="binding site" evidence="17">
    <location>
        <begin position="94"/>
        <end position="95"/>
    </location>
    <ligand>
        <name>ATP</name>
        <dbReference type="ChEBI" id="CHEBI:30616"/>
    </ligand>
</feature>
<keyword evidence="3" id="KW-1003">Cell membrane</keyword>
<dbReference type="AlphaFoldDB" id="A0A852TBB0"/>
<evidence type="ECO:0000256" key="7">
    <source>
        <dbReference type="ARBA" id="ARBA00022741"/>
    </source>
</evidence>
<dbReference type="InterPro" id="IPR000829">
    <property type="entry name" value="DAGK"/>
</dbReference>
<dbReference type="PANTHER" id="PTHR34299:SF1">
    <property type="entry name" value="DIACYLGLYCEROL KINASE"/>
    <property type="match status" value="1"/>
</dbReference>
<evidence type="ECO:0000256" key="6">
    <source>
        <dbReference type="ARBA" id="ARBA00022692"/>
    </source>
</evidence>
<evidence type="ECO:0000256" key="18">
    <source>
        <dbReference type="PIRSR" id="PIRSR600829-4"/>
    </source>
</evidence>
<evidence type="ECO:0000256" key="14">
    <source>
        <dbReference type="ARBA" id="ARBA00023264"/>
    </source>
</evidence>
<dbReference type="InterPro" id="IPR036945">
    <property type="entry name" value="DAGK_sf"/>
</dbReference>
<evidence type="ECO:0000256" key="13">
    <source>
        <dbReference type="ARBA" id="ARBA00023209"/>
    </source>
</evidence>
<evidence type="ECO:0000256" key="1">
    <source>
        <dbReference type="ARBA" id="ARBA00004651"/>
    </source>
</evidence>
<keyword evidence="11" id="KW-0443">Lipid metabolism</keyword>
<evidence type="ECO:0000256" key="11">
    <source>
        <dbReference type="ARBA" id="ARBA00023098"/>
    </source>
</evidence>
<sequence length="125" mass="14317">MDSRDKHVHLWKSFSFAIAGIKTALWSERNMRIHFFVSLIAIGFSIFFSISKWEWLFVIVAIGGIFSLEMVNTAIERVVDLVTEDYHPLAKQAKDLAAGAVFIYAITAVVIGTIIFLPYFFRWLI</sequence>
<dbReference type="EC" id="2.7.1.66" evidence="20"/>
<feature type="binding site" evidence="18">
    <location>
        <position position="28"/>
    </location>
    <ligand>
        <name>a divalent metal cation</name>
        <dbReference type="ChEBI" id="CHEBI:60240"/>
    </ligand>
</feature>
<dbReference type="Pfam" id="PF01219">
    <property type="entry name" value="DAGK_prokar"/>
    <property type="match status" value="1"/>
</dbReference>
<accession>A0A852TBB0</accession>
<evidence type="ECO:0000256" key="2">
    <source>
        <dbReference type="ARBA" id="ARBA00005967"/>
    </source>
</evidence>
<feature type="binding site" evidence="16">
    <location>
        <position position="69"/>
    </location>
    <ligand>
        <name>substrate</name>
    </ligand>
</feature>
<evidence type="ECO:0000256" key="16">
    <source>
        <dbReference type="PIRSR" id="PIRSR600829-2"/>
    </source>
</evidence>
<gene>
    <name evidence="20" type="ORF">F4694_001825</name>
</gene>
<comment type="cofactor">
    <cofactor evidence="18">
        <name>Mg(2+)</name>
        <dbReference type="ChEBI" id="CHEBI:18420"/>
    </cofactor>
    <text evidence="18">Mn(2+), Zn(2+), Cd(2+) and Co(2+) support activity to lesser extents.</text>
</comment>
<dbReference type="CDD" id="cd14265">
    <property type="entry name" value="UDPK_IM_like"/>
    <property type="match status" value="1"/>
</dbReference>
<keyword evidence="13" id="KW-0594">Phospholipid biosynthesis</keyword>
<keyword evidence="18" id="KW-0479">Metal-binding</keyword>
<reference evidence="21" key="2">
    <citation type="submission" date="2020-08" db="EMBL/GenBank/DDBJ databases">
        <title>The Agave Microbiome: Exploring the role of microbial communities in plant adaptations to desert environments.</title>
        <authorList>
            <person name="Partida-Martinez L.P."/>
        </authorList>
    </citation>
    <scope>NUCLEOTIDE SEQUENCE [LARGE SCALE GENOMIC DNA]</scope>
    <source>
        <strain evidence="21">AT2.8</strain>
    </source>
</reference>
<feature type="binding site" evidence="18">
    <location>
        <position position="76"/>
    </location>
    <ligand>
        <name>a divalent metal cation</name>
        <dbReference type="ChEBI" id="CHEBI:60240"/>
    </ligand>
</feature>
<feature type="transmembrane region" description="Helical" evidence="19">
    <location>
        <begin position="56"/>
        <end position="75"/>
    </location>
</feature>
<evidence type="ECO:0000256" key="15">
    <source>
        <dbReference type="PIRSR" id="PIRSR600829-1"/>
    </source>
</evidence>
<feature type="active site" description="Proton acceptor" evidence="15">
    <location>
        <position position="69"/>
    </location>
</feature>
<feature type="binding site" evidence="17">
    <location>
        <position position="28"/>
    </location>
    <ligand>
        <name>ATP</name>
        <dbReference type="ChEBI" id="CHEBI:30616"/>
    </ligand>
</feature>
<name>A0A852TBB0_9BACI</name>
<dbReference type="InterPro" id="IPR033717">
    <property type="entry name" value="UDPK"/>
</dbReference>
<keyword evidence="4" id="KW-0444">Lipid biosynthesis</keyword>
<evidence type="ECO:0000256" key="17">
    <source>
        <dbReference type="PIRSR" id="PIRSR600829-3"/>
    </source>
</evidence>
<feature type="transmembrane region" description="Helical" evidence="19">
    <location>
        <begin position="96"/>
        <end position="121"/>
    </location>
</feature>
<evidence type="ECO:0000256" key="9">
    <source>
        <dbReference type="ARBA" id="ARBA00022840"/>
    </source>
</evidence>